<dbReference type="Proteomes" id="UP000214600">
    <property type="component" value="Unassembled WGS sequence"/>
</dbReference>
<gene>
    <name evidence="2" type="ORF">CFB84_09425</name>
</gene>
<dbReference type="AlphaFoldDB" id="A0A228J3V8"/>
<evidence type="ECO:0000313" key="2">
    <source>
        <dbReference type="EMBL" id="OXI49085.1"/>
    </source>
</evidence>
<accession>A0A228J3V8</accession>
<comment type="caution">
    <text evidence="2">The sequence shown here is derived from an EMBL/GenBank/DDBJ whole genome shotgun (WGS) entry which is preliminary data.</text>
</comment>
<reference evidence="3" key="1">
    <citation type="submission" date="2017-06" db="EMBL/GenBank/DDBJ databases">
        <authorList>
            <person name="LiPuma J."/>
            <person name="Spilker T."/>
        </authorList>
    </citation>
    <scope>NUCLEOTIDE SEQUENCE [LARGE SCALE GENOMIC DNA]</scope>
    <source>
        <strain evidence="3">AU17325</strain>
    </source>
</reference>
<protein>
    <submittedName>
        <fullName evidence="2">Uncharacterized protein</fullName>
    </submittedName>
</protein>
<sequence length="67" mass="7138">MATTPESVTPRENIRVPHDVDGSHGIFVTTSDEAAGARPHAIDPGEAARLWALSAKLTGIDVFATRR</sequence>
<reference evidence="2 3" key="2">
    <citation type="submission" date="2017-08" db="EMBL/GenBank/DDBJ databases">
        <title>WGS of novel Burkholderia cepaca complex species.</title>
        <authorList>
            <person name="Lipuma J."/>
            <person name="Spilker T."/>
        </authorList>
    </citation>
    <scope>NUCLEOTIDE SEQUENCE [LARGE SCALE GENOMIC DNA]</scope>
    <source>
        <strain evidence="2 3">AU17325</strain>
    </source>
</reference>
<feature type="compositionally biased region" description="Basic and acidic residues" evidence="1">
    <location>
        <begin position="12"/>
        <end position="22"/>
    </location>
</feature>
<feature type="region of interest" description="Disordered" evidence="1">
    <location>
        <begin position="1"/>
        <end position="26"/>
    </location>
</feature>
<evidence type="ECO:0000256" key="1">
    <source>
        <dbReference type="SAM" id="MobiDB-lite"/>
    </source>
</evidence>
<name>A0A228J3V8_9BURK</name>
<organism evidence="2 3">
    <name type="scientific">Burkholderia aenigmatica</name>
    <dbReference type="NCBI Taxonomy" id="2015348"/>
    <lineage>
        <taxon>Bacteria</taxon>
        <taxon>Pseudomonadati</taxon>
        <taxon>Pseudomonadota</taxon>
        <taxon>Betaproteobacteria</taxon>
        <taxon>Burkholderiales</taxon>
        <taxon>Burkholderiaceae</taxon>
        <taxon>Burkholderia</taxon>
        <taxon>Burkholderia cepacia complex</taxon>
    </lineage>
</organism>
<dbReference type="EMBL" id="NKFA01000003">
    <property type="protein sequence ID" value="OXI49085.1"/>
    <property type="molecule type" value="Genomic_DNA"/>
</dbReference>
<evidence type="ECO:0000313" key="3">
    <source>
        <dbReference type="Proteomes" id="UP000214600"/>
    </source>
</evidence>
<proteinExistence type="predicted"/>
<dbReference type="RefSeq" id="WP_089450530.1">
    <property type="nucleotide sequence ID" value="NZ_NKFA01000003.1"/>
</dbReference>